<dbReference type="AlphaFoldDB" id="A0A1M6N1N7"/>
<dbReference type="Gene3D" id="3.40.30.10">
    <property type="entry name" value="Glutaredoxin"/>
    <property type="match status" value="1"/>
</dbReference>
<dbReference type="PROSITE" id="PS51352">
    <property type="entry name" value="THIOREDOXIN_2"/>
    <property type="match status" value="1"/>
</dbReference>
<dbReference type="InterPro" id="IPR036249">
    <property type="entry name" value="Thioredoxin-like_sf"/>
</dbReference>
<dbReference type="OrthoDB" id="1625052at2"/>
<dbReference type="InterPro" id="IPR012336">
    <property type="entry name" value="Thioredoxin-like_fold"/>
</dbReference>
<sequence length="181" mass="20429">MTIKTRILAGLACICLILTIFFWPGKEEEAYSSDVIKEAEDVTTAETEMMAPDESLESPNGTVRLQALYNEKPVCLFFWSSWSQDSLRQLAALEEVYPTYGQAIQFVTVPVGPDQEDSLSYMKQSGAGLPVYCVREPMLKEYGVHDIPKLIFIARGGQMTRPFDSVLTPRQLSYEMEKLLK</sequence>
<dbReference type="SUPFAM" id="SSF52833">
    <property type="entry name" value="Thioredoxin-like"/>
    <property type="match status" value="1"/>
</dbReference>
<reference evidence="1 2" key="1">
    <citation type="journal article" date="2018" name="Genome Announc.">
        <title>Complete genomes of two Megasphaera elsdenii strains, NCIMB 702410 and ATCC 25940.</title>
        <authorList>
            <person name="Hatmaker E.A."/>
            <person name="O'Dell K."/>
            <person name="Riley L.A."/>
            <person name="Klingeman D.M."/>
            <person name="Guss A.M."/>
        </authorList>
    </citation>
    <scope>NUCLEOTIDE SEQUENCE [LARGE SCALE GENOMIC DNA]</scope>
    <source>
        <strain evidence="1 2">NCIMB702410</strain>
    </source>
</reference>
<gene>
    <name evidence="1" type="ORF">C6Y28_08560</name>
</gene>
<dbReference type="Proteomes" id="UP000238358">
    <property type="component" value="Chromosome"/>
</dbReference>
<protein>
    <submittedName>
        <fullName evidence="1">Uncharacterized protein</fullName>
    </submittedName>
</protein>
<dbReference type="Pfam" id="PF13905">
    <property type="entry name" value="Thioredoxin_8"/>
    <property type="match status" value="1"/>
</dbReference>
<dbReference type="EMBL" id="CP027569">
    <property type="protein sequence ID" value="AVO27655.1"/>
    <property type="molecule type" value="Genomic_DNA"/>
</dbReference>
<name>A0A1M6N1N7_MEGEL</name>
<proteinExistence type="predicted"/>
<evidence type="ECO:0000313" key="2">
    <source>
        <dbReference type="Proteomes" id="UP000238358"/>
    </source>
</evidence>
<dbReference type="RefSeq" id="WP_014016154.1">
    <property type="nucleotide sequence ID" value="NZ_AP031433.1"/>
</dbReference>
<organism evidence="1 2">
    <name type="scientific">Megasphaera elsdenii</name>
    <dbReference type="NCBI Taxonomy" id="907"/>
    <lineage>
        <taxon>Bacteria</taxon>
        <taxon>Bacillati</taxon>
        <taxon>Bacillota</taxon>
        <taxon>Negativicutes</taxon>
        <taxon>Veillonellales</taxon>
        <taxon>Veillonellaceae</taxon>
        <taxon>Megasphaera</taxon>
    </lineage>
</organism>
<dbReference type="GeneID" id="97492158"/>
<dbReference type="InterPro" id="IPR013766">
    <property type="entry name" value="Thioredoxin_domain"/>
</dbReference>
<accession>A0A1M6N1N7</accession>
<evidence type="ECO:0000313" key="1">
    <source>
        <dbReference type="EMBL" id="AVO27655.1"/>
    </source>
</evidence>